<name>A0A3Z0SG39_SALET</name>
<organism evidence="1">
    <name type="scientific">Salmonella enterica I</name>
    <dbReference type="NCBI Taxonomy" id="59201"/>
    <lineage>
        <taxon>Bacteria</taxon>
        <taxon>Pseudomonadati</taxon>
        <taxon>Pseudomonadota</taxon>
        <taxon>Gammaproteobacteria</taxon>
        <taxon>Enterobacterales</taxon>
        <taxon>Enterobacteriaceae</taxon>
        <taxon>Salmonella</taxon>
    </lineage>
</organism>
<comment type="caution">
    <text evidence="1">The sequence shown here is derived from an EMBL/GenBank/DDBJ whole genome shotgun (WGS) entry which is preliminary data.</text>
</comment>
<protein>
    <submittedName>
        <fullName evidence="1">Uncharacterized protein</fullName>
    </submittedName>
</protein>
<reference evidence="2" key="3">
    <citation type="submission" date="2018-12" db="EMBL/GenBank/DDBJ databases">
        <authorList>
            <consortium name="NCBI Pathogen Detection Project"/>
        </authorList>
    </citation>
    <scope>NUCLEOTIDE SEQUENCE</scope>
    <source>
        <strain evidence="2">14ARS_STU0125</strain>
    </source>
</reference>
<reference evidence="2" key="1">
    <citation type="journal article" date="2018" name="Genome Biol.">
        <title>SKESA: strategic k-mer extension for scrupulous assemblies.</title>
        <authorList>
            <person name="Souvorov A."/>
            <person name="Agarwala R."/>
            <person name="Lipman D.J."/>
        </authorList>
    </citation>
    <scope>NUCLEOTIDE SEQUENCE</scope>
    <source>
        <strain evidence="2">14ARS_STU0125</strain>
    </source>
</reference>
<dbReference type="AlphaFoldDB" id="A0A3Z0SG39"/>
<evidence type="ECO:0000313" key="1">
    <source>
        <dbReference type="EMBL" id="EBQ0117413.1"/>
    </source>
</evidence>
<dbReference type="RefSeq" id="WP_058654756.1">
    <property type="nucleotide sequence ID" value="NZ_CP160153.1"/>
</dbReference>
<sequence length="164" mass="18655">MDVFSGIAAAKQAYELIKLITNTRDQAVINKAAGELSEKITELQITNAELAGLYQAERDVTVKLREENNKIEMFSVQAENYDIYTTEGGSTVYRSKKTANSVVPHHYLCTHCFSEYKISILQPSIETIKSMGFFVHQCPRCKNEYRMNKVPPLPDIHVPPLSRW</sequence>
<evidence type="ECO:0000313" key="2">
    <source>
        <dbReference type="EMBL" id="HAC8333971.1"/>
    </source>
</evidence>
<dbReference type="EMBL" id="AAGNPF010000009">
    <property type="protein sequence ID" value="EBQ0117413.1"/>
    <property type="molecule type" value="Genomic_DNA"/>
</dbReference>
<dbReference type="EMBL" id="DAAMVH010000008">
    <property type="protein sequence ID" value="HAC8333971.1"/>
    <property type="molecule type" value="Genomic_DNA"/>
</dbReference>
<proteinExistence type="predicted"/>
<gene>
    <name evidence="1" type="ORF">AXN14_16270</name>
    <name evidence="2" type="ORF">G0H73_14400</name>
</gene>
<reference evidence="1" key="2">
    <citation type="submission" date="2018-07" db="EMBL/GenBank/DDBJ databases">
        <authorList>
            <consortium name="GenomeTrakr network: Whole genome sequencing for foodborne pathogen traceback"/>
        </authorList>
    </citation>
    <scope>NUCLEOTIDE SEQUENCE</scope>
    <source>
        <strain evidence="1">CFSAN031443</strain>
    </source>
</reference>
<accession>A0A3Z0SG39</accession>